<protein>
    <recommendedName>
        <fullName evidence="1">DUF4097 domain-containing protein</fullName>
    </recommendedName>
</protein>
<accession>A0A263CZJ3</accession>
<dbReference type="Proteomes" id="UP000242444">
    <property type="component" value="Unassembled WGS sequence"/>
</dbReference>
<dbReference type="EMBL" id="NKYE01000013">
    <property type="protein sequence ID" value="OZM71531.1"/>
    <property type="molecule type" value="Genomic_DNA"/>
</dbReference>
<organism evidence="2 3">
    <name type="scientific">Amycolatopsis antarctica</name>
    <dbReference type="NCBI Taxonomy" id="1854586"/>
    <lineage>
        <taxon>Bacteria</taxon>
        <taxon>Bacillati</taxon>
        <taxon>Actinomycetota</taxon>
        <taxon>Actinomycetes</taxon>
        <taxon>Pseudonocardiales</taxon>
        <taxon>Pseudonocardiaceae</taxon>
        <taxon>Amycolatopsis</taxon>
    </lineage>
</organism>
<comment type="caution">
    <text evidence="2">The sequence shown here is derived from an EMBL/GenBank/DDBJ whole genome shotgun (WGS) entry which is preliminary data.</text>
</comment>
<evidence type="ECO:0000259" key="1">
    <source>
        <dbReference type="Pfam" id="PF13349"/>
    </source>
</evidence>
<dbReference type="AlphaFoldDB" id="A0A263CZJ3"/>
<dbReference type="OrthoDB" id="4331847at2"/>
<evidence type="ECO:0000313" key="3">
    <source>
        <dbReference type="Proteomes" id="UP000242444"/>
    </source>
</evidence>
<sequence length="244" mass="25224">MIGIGTLLAFGVWWPDSSEATEQLDEQVRNVRIDSDSGNVTVRAADTSTTTVKQVFDLTFGDPEPGFELDGDELTLGDCGWWCTVDYEVTVPRGTTVSGDADSGDVRLEGVRSVDVQADSGNIDVRDVDGSVRAEASSGDVSLVNIGSDVSADASSGNITGEGIRGKVEVDASSGDIDLSLAAEHPVTAKASSGNISLVVPPGRYRVEGESDSGSRDVDVAVDPGAGTLLSLETNSGNVSVRQG</sequence>
<feature type="domain" description="DUF4097" evidence="1">
    <location>
        <begin position="27"/>
        <end position="160"/>
    </location>
</feature>
<evidence type="ECO:0000313" key="2">
    <source>
        <dbReference type="EMBL" id="OZM71531.1"/>
    </source>
</evidence>
<gene>
    <name evidence="2" type="ORF">CFN78_19690</name>
</gene>
<dbReference type="Pfam" id="PF13349">
    <property type="entry name" value="DUF4097"/>
    <property type="match status" value="2"/>
</dbReference>
<proteinExistence type="predicted"/>
<keyword evidence="3" id="KW-1185">Reference proteome</keyword>
<name>A0A263CZJ3_9PSEU</name>
<dbReference type="InParanoid" id="A0A263CZJ3"/>
<feature type="domain" description="DUF4097" evidence="1">
    <location>
        <begin position="164"/>
        <end position="222"/>
    </location>
</feature>
<dbReference type="InterPro" id="IPR025164">
    <property type="entry name" value="Toastrack_DUF4097"/>
</dbReference>
<reference evidence="2 3" key="1">
    <citation type="submission" date="2017-07" db="EMBL/GenBank/DDBJ databases">
        <title>Amycolatopsis antarcticus sp. nov., isolated from the surface of an Antarcticus brown macroalga.</title>
        <authorList>
            <person name="Wang J."/>
            <person name="Leiva S."/>
            <person name="Huang J."/>
            <person name="Huang Y."/>
        </authorList>
    </citation>
    <scope>NUCLEOTIDE SEQUENCE [LARGE SCALE GENOMIC DNA]</scope>
    <source>
        <strain evidence="2 3">AU-G6</strain>
    </source>
</reference>